<proteinExistence type="predicted"/>
<dbReference type="InterPro" id="IPR036590">
    <property type="entry name" value="SRAP-like"/>
</dbReference>
<dbReference type="Gene3D" id="3.90.1680.10">
    <property type="entry name" value="SOS response associated peptidase-like"/>
    <property type="match status" value="1"/>
</dbReference>
<sequence>MCAQYGLGGGPYVEPPDTPIPPLDERESAERVAEWAAQRDGTARITGKNARNLNPLIREVDGRRRLDLAWWWLWRGDAPARFSAFNSRDDALLRSWRTPFQHRALVPASWYLEKGARFDLGGSMFGIAAITSASHDANGEEILSYSLVTRRAVGPALDAHSGDGEPRMPLILPSEMHDDWLDPERAGDRELIDRAVLASDGISQDLRRS</sequence>
<dbReference type="RefSeq" id="WP_344028365.1">
    <property type="nucleotide sequence ID" value="NZ_BAAAOB010000001.1"/>
</dbReference>
<dbReference type="EMBL" id="BAAAOB010000001">
    <property type="protein sequence ID" value="GAA1777641.1"/>
    <property type="molecule type" value="Genomic_DNA"/>
</dbReference>
<feature type="compositionally biased region" description="Pro residues" evidence="1">
    <location>
        <begin position="13"/>
        <end position="22"/>
    </location>
</feature>
<protein>
    <recommendedName>
        <fullName evidence="4">SOS response-associated peptidase YedK</fullName>
    </recommendedName>
</protein>
<keyword evidence="3" id="KW-1185">Reference proteome</keyword>
<dbReference type="Pfam" id="PF02586">
    <property type="entry name" value="SRAP"/>
    <property type="match status" value="1"/>
</dbReference>
<comment type="caution">
    <text evidence="2">The sequence shown here is derived from an EMBL/GenBank/DDBJ whole genome shotgun (WGS) entry which is preliminary data.</text>
</comment>
<feature type="region of interest" description="Disordered" evidence="1">
    <location>
        <begin position="1"/>
        <end position="24"/>
    </location>
</feature>
<feature type="compositionally biased region" description="Gly residues" evidence="1">
    <location>
        <begin position="1"/>
        <end position="11"/>
    </location>
</feature>
<dbReference type="Proteomes" id="UP001500851">
    <property type="component" value="Unassembled WGS sequence"/>
</dbReference>
<name>A0ABN2L7P3_9MICO</name>
<organism evidence="2 3">
    <name type="scientific">Leucobacter iarius</name>
    <dbReference type="NCBI Taxonomy" id="333963"/>
    <lineage>
        <taxon>Bacteria</taxon>
        <taxon>Bacillati</taxon>
        <taxon>Actinomycetota</taxon>
        <taxon>Actinomycetes</taxon>
        <taxon>Micrococcales</taxon>
        <taxon>Microbacteriaceae</taxon>
        <taxon>Leucobacter</taxon>
    </lineage>
</organism>
<evidence type="ECO:0000313" key="3">
    <source>
        <dbReference type="Proteomes" id="UP001500851"/>
    </source>
</evidence>
<evidence type="ECO:0000313" key="2">
    <source>
        <dbReference type="EMBL" id="GAA1777641.1"/>
    </source>
</evidence>
<dbReference type="InterPro" id="IPR003738">
    <property type="entry name" value="SRAP"/>
</dbReference>
<gene>
    <name evidence="2" type="ORF">GCM10009768_02750</name>
</gene>
<evidence type="ECO:0000256" key="1">
    <source>
        <dbReference type="SAM" id="MobiDB-lite"/>
    </source>
</evidence>
<reference evidence="2 3" key="1">
    <citation type="journal article" date="2019" name="Int. J. Syst. Evol. Microbiol.">
        <title>The Global Catalogue of Microorganisms (GCM) 10K type strain sequencing project: providing services to taxonomists for standard genome sequencing and annotation.</title>
        <authorList>
            <consortium name="The Broad Institute Genomics Platform"/>
            <consortium name="The Broad Institute Genome Sequencing Center for Infectious Disease"/>
            <person name="Wu L."/>
            <person name="Ma J."/>
        </authorList>
    </citation>
    <scope>NUCLEOTIDE SEQUENCE [LARGE SCALE GENOMIC DNA]</scope>
    <source>
        <strain evidence="2 3">JCM 14736</strain>
    </source>
</reference>
<dbReference type="SUPFAM" id="SSF143081">
    <property type="entry name" value="BB1717-like"/>
    <property type="match status" value="1"/>
</dbReference>
<accession>A0ABN2L7P3</accession>
<evidence type="ECO:0008006" key="4">
    <source>
        <dbReference type="Google" id="ProtNLM"/>
    </source>
</evidence>